<dbReference type="AlphaFoldDB" id="A0A8X6WYN4"/>
<proteinExistence type="predicted"/>
<dbReference type="EMBL" id="BMAV01003418">
    <property type="protein sequence ID" value="GFY42987.1"/>
    <property type="molecule type" value="Genomic_DNA"/>
</dbReference>
<name>A0A8X6WYN4_9ARAC</name>
<evidence type="ECO:0000313" key="1">
    <source>
        <dbReference type="EMBL" id="GFY42987.1"/>
    </source>
</evidence>
<accession>A0A8X6WYN4</accession>
<gene>
    <name evidence="1" type="ORF">TNIN_234791</name>
</gene>
<keyword evidence="2" id="KW-1185">Reference proteome</keyword>
<organism evidence="1 2">
    <name type="scientific">Trichonephila inaurata madagascariensis</name>
    <dbReference type="NCBI Taxonomy" id="2747483"/>
    <lineage>
        <taxon>Eukaryota</taxon>
        <taxon>Metazoa</taxon>
        <taxon>Ecdysozoa</taxon>
        <taxon>Arthropoda</taxon>
        <taxon>Chelicerata</taxon>
        <taxon>Arachnida</taxon>
        <taxon>Araneae</taxon>
        <taxon>Araneomorphae</taxon>
        <taxon>Entelegynae</taxon>
        <taxon>Araneoidea</taxon>
        <taxon>Nephilidae</taxon>
        <taxon>Trichonephila</taxon>
        <taxon>Trichonephila inaurata</taxon>
    </lineage>
</organism>
<sequence>MTDSSLRSRKEYSKDTCFDTSDFKKASRFTPSVKES</sequence>
<protein>
    <submittedName>
        <fullName evidence="1">Uncharacterized protein</fullName>
    </submittedName>
</protein>
<feature type="non-terminal residue" evidence="1">
    <location>
        <position position="36"/>
    </location>
</feature>
<comment type="caution">
    <text evidence="1">The sequence shown here is derived from an EMBL/GenBank/DDBJ whole genome shotgun (WGS) entry which is preliminary data.</text>
</comment>
<dbReference type="Proteomes" id="UP000886998">
    <property type="component" value="Unassembled WGS sequence"/>
</dbReference>
<evidence type="ECO:0000313" key="2">
    <source>
        <dbReference type="Proteomes" id="UP000886998"/>
    </source>
</evidence>
<reference evidence="1" key="1">
    <citation type="submission" date="2020-08" db="EMBL/GenBank/DDBJ databases">
        <title>Multicomponent nature underlies the extraordinary mechanical properties of spider dragline silk.</title>
        <authorList>
            <person name="Kono N."/>
            <person name="Nakamura H."/>
            <person name="Mori M."/>
            <person name="Yoshida Y."/>
            <person name="Ohtoshi R."/>
            <person name="Malay A.D."/>
            <person name="Moran D.A.P."/>
            <person name="Tomita M."/>
            <person name="Numata K."/>
            <person name="Arakawa K."/>
        </authorList>
    </citation>
    <scope>NUCLEOTIDE SEQUENCE</scope>
</reference>